<dbReference type="GO" id="GO:0005840">
    <property type="term" value="C:ribosome"/>
    <property type="evidence" value="ECO:0007669"/>
    <property type="project" value="UniProtKB-KW"/>
</dbReference>
<dbReference type="GO" id="GO:0006412">
    <property type="term" value="P:translation"/>
    <property type="evidence" value="ECO:0007669"/>
    <property type="project" value="InterPro"/>
</dbReference>
<dbReference type="NCBIfam" id="TIGR00060">
    <property type="entry name" value="L18_bact"/>
    <property type="match status" value="1"/>
</dbReference>
<dbReference type="Pfam" id="PF00861">
    <property type="entry name" value="Ribosomal_L18p"/>
    <property type="match status" value="1"/>
</dbReference>
<dbReference type="InterPro" id="IPR004389">
    <property type="entry name" value="Ribosomal_uL18_bac-type"/>
</dbReference>
<evidence type="ECO:0000256" key="6">
    <source>
        <dbReference type="ARBA" id="ARBA00035303"/>
    </source>
</evidence>
<keyword evidence="3" id="KW-0694">RNA-binding</keyword>
<dbReference type="HAMAP" id="MF_01337_B">
    <property type="entry name" value="Ribosomal_uL18_B"/>
    <property type="match status" value="1"/>
</dbReference>
<dbReference type="RefSeq" id="YP_009131360.1">
    <property type="nucleotide sequence ID" value="NC_026851.1"/>
</dbReference>
<keyword evidence="7" id="KW-0934">Plastid</keyword>
<dbReference type="GO" id="GO:0008097">
    <property type="term" value="F:5S rRNA binding"/>
    <property type="evidence" value="ECO:0007669"/>
    <property type="project" value="TreeGrafter"/>
</dbReference>
<proteinExistence type="inferred from homology"/>
<dbReference type="InterPro" id="IPR057268">
    <property type="entry name" value="Ribosomal_L18"/>
</dbReference>
<dbReference type="GO" id="GO:1990904">
    <property type="term" value="C:ribonucleoprotein complex"/>
    <property type="evidence" value="ECO:0007669"/>
    <property type="project" value="UniProtKB-KW"/>
</dbReference>
<evidence type="ECO:0000256" key="5">
    <source>
        <dbReference type="ARBA" id="ARBA00023274"/>
    </source>
</evidence>
<dbReference type="GO" id="GO:0005737">
    <property type="term" value="C:cytoplasm"/>
    <property type="evidence" value="ECO:0007669"/>
    <property type="project" value="UniProtKB-ARBA"/>
</dbReference>
<dbReference type="PANTHER" id="PTHR12899">
    <property type="entry name" value="39S RIBOSOMAL PROTEIN L18, MITOCHONDRIAL"/>
    <property type="match status" value="1"/>
</dbReference>
<gene>
    <name evidence="7" type="primary">rpl18</name>
</gene>
<dbReference type="PANTHER" id="PTHR12899:SF3">
    <property type="entry name" value="LARGE RIBOSOMAL SUBUNIT PROTEIN UL18M"/>
    <property type="match status" value="1"/>
</dbReference>
<keyword evidence="2" id="KW-0699">rRNA-binding</keyword>
<evidence type="ECO:0000256" key="2">
    <source>
        <dbReference type="ARBA" id="ARBA00022730"/>
    </source>
</evidence>
<dbReference type="AlphaFoldDB" id="A0A0D3M5M7"/>
<keyword evidence="4 7" id="KW-0689">Ribosomal protein</keyword>
<dbReference type="EMBL" id="KJ624065">
    <property type="protein sequence ID" value="AIB04154.1"/>
    <property type="molecule type" value="Genomic_DNA"/>
</dbReference>
<dbReference type="Gene3D" id="3.30.420.100">
    <property type="match status" value="1"/>
</dbReference>
<dbReference type="GO" id="GO:0003735">
    <property type="term" value="F:structural constituent of ribosome"/>
    <property type="evidence" value="ECO:0007669"/>
    <property type="project" value="InterPro"/>
</dbReference>
<sequence>MKLIKGTPNRPRLTIFRSQKHFYAQVIDDQTSRTLFSCSTLDPKIKKDLSSGQNCEAAKIVGKYLGSTLLKNNLSQVVFDRRFHPFHGRIAAFAEGAREAGLIF</sequence>
<dbReference type="CDD" id="cd00432">
    <property type="entry name" value="Ribosomal_L18_L5e"/>
    <property type="match status" value="1"/>
</dbReference>
<dbReference type="GeneID" id="24121339"/>
<organism evidence="7">
    <name type="scientific">Trachydiscus minutus</name>
    <dbReference type="NCBI Taxonomy" id="1032745"/>
    <lineage>
        <taxon>Eukaryota</taxon>
        <taxon>Sar</taxon>
        <taxon>Stramenopiles</taxon>
        <taxon>Ochrophyta</taxon>
        <taxon>Eustigmatophyceae</taxon>
        <taxon>Goniochloridales</taxon>
        <taxon>Goniochloridaceae</taxon>
        <taxon>Trachydiscus</taxon>
    </lineage>
</organism>
<dbReference type="SUPFAM" id="SSF53137">
    <property type="entry name" value="Translational machinery components"/>
    <property type="match status" value="1"/>
</dbReference>
<dbReference type="InterPro" id="IPR005484">
    <property type="entry name" value="Ribosomal_uL18_bac/plant/anim"/>
</dbReference>
<accession>A0A0D3M5M7</accession>
<protein>
    <recommendedName>
        <fullName evidence="6">Large ribosomal subunit protein uL18c</fullName>
    </recommendedName>
</protein>
<evidence type="ECO:0000256" key="4">
    <source>
        <dbReference type="ARBA" id="ARBA00022980"/>
    </source>
</evidence>
<evidence type="ECO:0000256" key="3">
    <source>
        <dbReference type="ARBA" id="ARBA00022884"/>
    </source>
</evidence>
<name>A0A0D3M5M7_9STRA</name>
<keyword evidence="5" id="KW-0687">Ribonucleoprotein</keyword>
<geneLocation type="plastid" evidence="7"/>
<reference evidence="7" key="1">
    <citation type="journal article" date="2015" name="Sci. Rep.">
        <title>Updating algal evolutionary relationships through plastid genome sequencing: did alveolate plastids emerge through endosymbiosis of an ochrophyte?</title>
        <authorList>
            <person name="Sevcikova T."/>
            <person name="Horak A."/>
            <person name="Klimes V."/>
            <person name="Zbrankova V."/>
            <person name="Demir-Hilton E."/>
            <person name="Sudek S."/>
            <person name="Jenkins J."/>
            <person name="Schmutz J."/>
            <person name="Pribyl P."/>
            <person name="Fousek J."/>
            <person name="Vlcek C."/>
            <person name="Lang B.F."/>
            <person name="Obornik M."/>
            <person name="Worden A.Z."/>
            <person name="Elias M."/>
        </authorList>
    </citation>
    <scope>NUCLEOTIDE SEQUENCE</scope>
</reference>
<comment type="similarity">
    <text evidence="1">Belongs to the universal ribosomal protein uL18 family.</text>
</comment>
<evidence type="ECO:0000313" key="7">
    <source>
        <dbReference type="EMBL" id="AIB04154.1"/>
    </source>
</evidence>
<evidence type="ECO:0000256" key="1">
    <source>
        <dbReference type="ARBA" id="ARBA00007116"/>
    </source>
</evidence>